<dbReference type="AlphaFoldDB" id="A0A097EQB4"/>
<dbReference type="OrthoDB" id="9776710at2"/>
<keyword evidence="4" id="KW-1003">Cell membrane</keyword>
<dbReference type="GO" id="GO:0009055">
    <property type="term" value="F:electron transfer activity"/>
    <property type="evidence" value="ECO:0007669"/>
    <property type="project" value="TreeGrafter"/>
</dbReference>
<proteinExistence type="inferred from homology"/>
<dbReference type="GO" id="GO:0019646">
    <property type="term" value="P:aerobic electron transport chain"/>
    <property type="evidence" value="ECO:0007669"/>
    <property type="project" value="TreeGrafter"/>
</dbReference>
<evidence type="ECO:0000256" key="8">
    <source>
        <dbReference type="ARBA" id="ARBA00022982"/>
    </source>
</evidence>
<feature type="transmembrane region" description="Helical" evidence="12">
    <location>
        <begin position="278"/>
        <end position="295"/>
    </location>
</feature>
<dbReference type="Pfam" id="PF02322">
    <property type="entry name" value="Cyt_bd_oxida_II"/>
    <property type="match status" value="1"/>
</dbReference>
<evidence type="ECO:0000256" key="7">
    <source>
        <dbReference type="ARBA" id="ARBA00022723"/>
    </source>
</evidence>
<evidence type="ECO:0000256" key="4">
    <source>
        <dbReference type="ARBA" id="ARBA00022475"/>
    </source>
</evidence>
<organism evidence="13 14">
    <name type="scientific">Candidatus Francisella endociliophora</name>
    <dbReference type="NCBI Taxonomy" id="653937"/>
    <lineage>
        <taxon>Bacteria</taxon>
        <taxon>Pseudomonadati</taxon>
        <taxon>Pseudomonadota</taxon>
        <taxon>Gammaproteobacteria</taxon>
        <taxon>Thiotrichales</taxon>
        <taxon>Francisellaceae</taxon>
        <taxon>Francisella</taxon>
    </lineage>
</organism>
<dbReference type="PANTHER" id="PTHR43141:SF5">
    <property type="entry name" value="CYTOCHROME BD-I UBIQUINOL OXIDASE SUBUNIT 2"/>
    <property type="match status" value="1"/>
</dbReference>
<evidence type="ECO:0000256" key="5">
    <source>
        <dbReference type="ARBA" id="ARBA00022617"/>
    </source>
</evidence>
<accession>A0A097EQB4</accession>
<name>A0A097EQB4_9GAMM</name>
<protein>
    <submittedName>
        <fullName evidence="13">Cytochrome C oxidase assembly protein</fullName>
    </submittedName>
</protein>
<evidence type="ECO:0000313" key="14">
    <source>
        <dbReference type="Proteomes" id="UP000029672"/>
    </source>
</evidence>
<keyword evidence="8" id="KW-0249">Electron transport</keyword>
<dbReference type="Proteomes" id="UP000029672">
    <property type="component" value="Chromosome"/>
</dbReference>
<dbReference type="HOGENOM" id="CLU_049294_0_1_6"/>
<dbReference type="GO" id="GO:0005886">
    <property type="term" value="C:plasma membrane"/>
    <property type="evidence" value="ECO:0007669"/>
    <property type="project" value="UniProtKB-SubCell"/>
</dbReference>
<evidence type="ECO:0000256" key="1">
    <source>
        <dbReference type="ARBA" id="ARBA00004651"/>
    </source>
</evidence>
<keyword evidence="6 12" id="KW-0812">Transmembrane</keyword>
<feature type="transmembrane region" description="Helical" evidence="12">
    <location>
        <begin position="120"/>
        <end position="148"/>
    </location>
</feature>
<evidence type="ECO:0000256" key="2">
    <source>
        <dbReference type="ARBA" id="ARBA00007543"/>
    </source>
</evidence>
<dbReference type="PANTHER" id="PTHR43141">
    <property type="entry name" value="CYTOCHROME BD2 SUBUNIT II"/>
    <property type="match status" value="1"/>
</dbReference>
<evidence type="ECO:0000256" key="11">
    <source>
        <dbReference type="ARBA" id="ARBA00023136"/>
    </source>
</evidence>
<evidence type="ECO:0000256" key="10">
    <source>
        <dbReference type="ARBA" id="ARBA00023004"/>
    </source>
</evidence>
<reference evidence="13 14" key="1">
    <citation type="submission" date="2014-10" db="EMBL/GenBank/DDBJ databases">
        <title>Whole genome sequence of Francisella endociliophora strain FSC1006, isolated from a laboratory culture of the marine ciliate Euplotes raikovi.</title>
        <authorList>
            <person name="Granberg M."/>
            <person name="Backman S."/>
            <person name="Lundmark E."/>
            <person name="Nilsson E."/>
            <person name="Karlsson E."/>
            <person name="Thelaus J."/>
            <person name="Ohrman C."/>
            <person name="Larkeryd A."/>
            <person name="Stenberg P."/>
        </authorList>
    </citation>
    <scope>NUCLEOTIDE SEQUENCE [LARGE SCALE GENOMIC DNA]</scope>
    <source>
        <strain evidence="13 14">FSC1006</strain>
    </source>
</reference>
<feature type="transmembrane region" description="Helical" evidence="12">
    <location>
        <begin position="213"/>
        <end position="234"/>
    </location>
</feature>
<evidence type="ECO:0000256" key="6">
    <source>
        <dbReference type="ARBA" id="ARBA00022692"/>
    </source>
</evidence>
<dbReference type="GO" id="GO:0046872">
    <property type="term" value="F:metal ion binding"/>
    <property type="evidence" value="ECO:0007669"/>
    <property type="project" value="UniProtKB-KW"/>
</dbReference>
<feature type="transmembrane region" description="Helical" evidence="12">
    <location>
        <begin position="6"/>
        <end position="35"/>
    </location>
</feature>
<feature type="transmembrane region" description="Helical" evidence="12">
    <location>
        <begin position="351"/>
        <end position="375"/>
    </location>
</feature>
<evidence type="ECO:0000256" key="3">
    <source>
        <dbReference type="ARBA" id="ARBA00022448"/>
    </source>
</evidence>
<feature type="transmembrane region" description="Helical" evidence="12">
    <location>
        <begin position="168"/>
        <end position="192"/>
    </location>
</feature>
<dbReference type="STRING" id="1547445.LO80_07180"/>
<keyword evidence="3" id="KW-0813">Transport</keyword>
<evidence type="ECO:0000256" key="12">
    <source>
        <dbReference type="SAM" id="Phobius"/>
    </source>
</evidence>
<dbReference type="NCBIfam" id="TIGR00203">
    <property type="entry name" value="cydB"/>
    <property type="match status" value="1"/>
</dbReference>
<dbReference type="EMBL" id="CP009574">
    <property type="protein sequence ID" value="AIT09769.1"/>
    <property type="molecule type" value="Genomic_DNA"/>
</dbReference>
<evidence type="ECO:0000313" key="13">
    <source>
        <dbReference type="EMBL" id="AIT09769.1"/>
    </source>
</evidence>
<feature type="transmembrane region" description="Helical" evidence="12">
    <location>
        <begin position="80"/>
        <end position="99"/>
    </location>
</feature>
<dbReference type="KEGG" id="frf:LO80_07180"/>
<dbReference type="GO" id="GO:0016682">
    <property type="term" value="F:oxidoreductase activity, acting on diphenols and related substances as donors, oxygen as acceptor"/>
    <property type="evidence" value="ECO:0007669"/>
    <property type="project" value="TreeGrafter"/>
</dbReference>
<evidence type="ECO:0000256" key="9">
    <source>
        <dbReference type="ARBA" id="ARBA00022989"/>
    </source>
</evidence>
<keyword evidence="10" id="KW-0408">Iron</keyword>
<dbReference type="InterPro" id="IPR003317">
    <property type="entry name" value="Cyt-d_oxidase_su2"/>
</dbReference>
<sequence>MLLDVLQIISWLVVGVLIFLVAATVGFDFGVGILAKFVGKDDYEKRAIINTVGPTWDGSQVWFITAGGAIFAIWPQVYATSFSGLYIAILVVLWGLFLRPPAFEYRKKIDNQKWRNFWDWMLVLGSVIPIVVMGVAVGNLYLGFPISYDDTARLIYGTVTNGQYQSMWITLIHLLTPFALLFGIFALNMSLMHGSAYAKLRTEGVLRDRFRKITNVTAMIYILLFVVAAIWIAFIPGYQYTVDASLAHNSDALHHAFTAGAVTSDYSWYYNFTQVQTIWMWFAPVLAVVGAILVIKFNSQDKDGAAFLASMASLLGAVLTVGFALFPFIMVSNVGDFQYSLTVFNASSSQTSLIGILCAAVIILPIIFTYTFFVYKKMWANGRRTSAAEVKANSLEMY</sequence>
<keyword evidence="9 12" id="KW-1133">Transmembrane helix</keyword>
<keyword evidence="5" id="KW-0349">Heme</keyword>
<comment type="subcellular location">
    <subcellularLocation>
        <location evidence="1">Cell membrane</location>
        <topology evidence="1">Multi-pass membrane protein</topology>
    </subcellularLocation>
</comment>
<dbReference type="GO" id="GO:0070069">
    <property type="term" value="C:cytochrome complex"/>
    <property type="evidence" value="ECO:0007669"/>
    <property type="project" value="TreeGrafter"/>
</dbReference>
<dbReference type="eggNOG" id="COG1294">
    <property type="taxonomic scope" value="Bacteria"/>
</dbReference>
<keyword evidence="11 12" id="KW-0472">Membrane</keyword>
<keyword evidence="7" id="KW-0479">Metal-binding</keyword>
<keyword evidence="14" id="KW-1185">Reference proteome</keyword>
<gene>
    <name evidence="13" type="ORF">LO80_07180</name>
</gene>
<dbReference type="RefSeq" id="WP_040010000.1">
    <property type="nucleotide sequence ID" value="NZ_CP009574.1"/>
</dbReference>
<comment type="similarity">
    <text evidence="2">Belongs to the cytochrome ubiquinol oxidase subunit 2 family.</text>
</comment>
<feature type="transmembrane region" description="Helical" evidence="12">
    <location>
        <begin position="307"/>
        <end position="331"/>
    </location>
</feature>
<dbReference type="PIRSF" id="PIRSF000267">
    <property type="entry name" value="Cyt_oxidse_sub2"/>
    <property type="match status" value="1"/>
</dbReference>